<gene>
    <name evidence="5" type="ORF">FANTH_11190</name>
</gene>
<evidence type="ECO:0000256" key="2">
    <source>
        <dbReference type="ARBA" id="ARBA00023242"/>
    </source>
</evidence>
<proteinExistence type="predicted"/>
<evidence type="ECO:0000313" key="5">
    <source>
        <dbReference type="EMBL" id="KAF5236579.1"/>
    </source>
</evidence>
<sequence length="531" mass="60164">MKSMQVRFRIRNEPLPTSTSTSTSNNKSTSTNTIKSITTNTGDHEAKQGSSTNTNNIQGRGRHQSRSRFGCTECKQRHVKCDETYPVCTRCRKRGLICKAAPRLIRWQNESPWTKLRSRSSVSTTSRHVDISDTNSKSLLRYWLEKASQIMVIDPDDNPLSFPVLEYVEQCPSLKHALQSVGAAHRNYFDPQQLSKCLEERHSALQLIINDLSCPGDNLFPLFLTILLVGLSTAWTNPPTADFGENHLGGARALVDTLLHDYSNHGKRPSYFTFVIGAYLYWDMSTAFLVPSHVQAPLNTSQIYTAILDMGQEYHPFGGYTTEIFYLLGNVGRYCRSVVETGVRDESIEIVLEEEMEKWQPNYDSPQLGVIGDAFRSHGLISLAAICFRRRRDNIAIEDKLLSAMLNTEAAGIAEWWQNVWTSFANDDLEANIRSRALAVVRDLTSIPSSHACTNLQAIPLFTAASELSKEHEKERELAVTRFKELYSRNHLRANLTVLEILPEIWKRHDVGDMINWMEVMMAKGWNLMLG</sequence>
<dbReference type="SUPFAM" id="SSF57701">
    <property type="entry name" value="Zn2/Cys6 DNA-binding domain"/>
    <property type="match status" value="1"/>
</dbReference>
<dbReference type="GO" id="GO:0008270">
    <property type="term" value="F:zinc ion binding"/>
    <property type="evidence" value="ECO:0007669"/>
    <property type="project" value="InterPro"/>
</dbReference>
<evidence type="ECO:0000313" key="6">
    <source>
        <dbReference type="Proteomes" id="UP000573603"/>
    </source>
</evidence>
<feature type="compositionally biased region" description="Low complexity" evidence="3">
    <location>
        <begin position="17"/>
        <end position="41"/>
    </location>
</feature>
<comment type="caution">
    <text evidence="5">The sequence shown here is derived from an EMBL/GenBank/DDBJ whole genome shotgun (WGS) entry which is preliminary data.</text>
</comment>
<dbReference type="PROSITE" id="PS00463">
    <property type="entry name" value="ZN2_CY6_FUNGAL_1"/>
    <property type="match status" value="1"/>
</dbReference>
<dbReference type="PROSITE" id="PS50048">
    <property type="entry name" value="ZN2_CY6_FUNGAL_2"/>
    <property type="match status" value="1"/>
</dbReference>
<feature type="compositionally biased region" description="Polar residues" evidence="3">
    <location>
        <begin position="48"/>
        <end position="58"/>
    </location>
</feature>
<dbReference type="Pfam" id="PF00172">
    <property type="entry name" value="Zn_clus"/>
    <property type="match status" value="1"/>
</dbReference>
<dbReference type="Proteomes" id="UP000573603">
    <property type="component" value="Unassembled WGS sequence"/>
</dbReference>
<keyword evidence="2" id="KW-0539">Nucleus</keyword>
<organism evidence="5 6">
    <name type="scientific">Fusarium anthophilum</name>
    <dbReference type="NCBI Taxonomy" id="48485"/>
    <lineage>
        <taxon>Eukaryota</taxon>
        <taxon>Fungi</taxon>
        <taxon>Dikarya</taxon>
        <taxon>Ascomycota</taxon>
        <taxon>Pezizomycotina</taxon>
        <taxon>Sordariomycetes</taxon>
        <taxon>Hypocreomycetidae</taxon>
        <taxon>Hypocreales</taxon>
        <taxon>Nectriaceae</taxon>
        <taxon>Fusarium</taxon>
        <taxon>Fusarium fujikuroi species complex</taxon>
    </lineage>
</organism>
<dbReference type="GO" id="GO:0045944">
    <property type="term" value="P:positive regulation of transcription by RNA polymerase II"/>
    <property type="evidence" value="ECO:0007669"/>
    <property type="project" value="TreeGrafter"/>
</dbReference>
<dbReference type="GO" id="GO:0000981">
    <property type="term" value="F:DNA-binding transcription factor activity, RNA polymerase II-specific"/>
    <property type="evidence" value="ECO:0007669"/>
    <property type="project" value="InterPro"/>
</dbReference>
<comment type="subcellular location">
    <subcellularLocation>
        <location evidence="1">Nucleus</location>
    </subcellularLocation>
</comment>
<dbReference type="CDD" id="cd00067">
    <property type="entry name" value="GAL4"/>
    <property type="match status" value="1"/>
</dbReference>
<dbReference type="Gene3D" id="4.10.240.10">
    <property type="entry name" value="Zn(2)-C6 fungal-type DNA-binding domain"/>
    <property type="match status" value="1"/>
</dbReference>
<feature type="domain" description="Zn(2)-C6 fungal-type" evidence="4">
    <location>
        <begin position="70"/>
        <end position="98"/>
    </location>
</feature>
<dbReference type="Pfam" id="PF11951">
    <property type="entry name" value="Fungal_trans_2"/>
    <property type="match status" value="1"/>
</dbReference>
<dbReference type="PANTHER" id="PTHR37534">
    <property type="entry name" value="TRANSCRIPTIONAL ACTIVATOR PROTEIN UGA3"/>
    <property type="match status" value="1"/>
</dbReference>
<keyword evidence="6" id="KW-1185">Reference proteome</keyword>
<evidence type="ECO:0000256" key="3">
    <source>
        <dbReference type="SAM" id="MobiDB-lite"/>
    </source>
</evidence>
<dbReference type="GO" id="GO:0005634">
    <property type="term" value="C:nucleus"/>
    <property type="evidence" value="ECO:0007669"/>
    <property type="project" value="UniProtKB-SubCell"/>
</dbReference>
<dbReference type="EMBL" id="JABEVY010000326">
    <property type="protein sequence ID" value="KAF5236579.1"/>
    <property type="molecule type" value="Genomic_DNA"/>
</dbReference>
<reference evidence="5 6" key="1">
    <citation type="journal article" date="2020" name="BMC Genomics">
        <title>Correction to: Identification and distribution of gene clusters required for synthesis of sphingolipid metabolism inhibitors in diverse species of the filamentous fungus Fusarium.</title>
        <authorList>
            <person name="Kim H.S."/>
            <person name="Lohmar J.M."/>
            <person name="Busman M."/>
            <person name="Brown D.W."/>
            <person name="Naumann T.A."/>
            <person name="Divon H.H."/>
            <person name="Lysoe E."/>
            <person name="Uhlig S."/>
            <person name="Proctor R.H."/>
        </authorList>
    </citation>
    <scope>NUCLEOTIDE SEQUENCE [LARGE SCALE GENOMIC DNA]</scope>
    <source>
        <strain evidence="5 6">NRRL 25214</strain>
    </source>
</reference>
<protein>
    <recommendedName>
        <fullName evidence="4">Zn(2)-C6 fungal-type domain-containing protein</fullName>
    </recommendedName>
</protein>
<dbReference type="GO" id="GO:0000976">
    <property type="term" value="F:transcription cis-regulatory region binding"/>
    <property type="evidence" value="ECO:0007669"/>
    <property type="project" value="TreeGrafter"/>
</dbReference>
<dbReference type="InterPro" id="IPR001138">
    <property type="entry name" value="Zn2Cys6_DnaBD"/>
</dbReference>
<dbReference type="PANTHER" id="PTHR37534:SF11">
    <property type="entry name" value="ZN(II)2CYS6 TRANSCRIPTION FACTOR (EUROFUNG)"/>
    <property type="match status" value="1"/>
</dbReference>
<evidence type="ECO:0000259" key="4">
    <source>
        <dbReference type="PROSITE" id="PS50048"/>
    </source>
</evidence>
<dbReference type="SMART" id="SM00066">
    <property type="entry name" value="GAL4"/>
    <property type="match status" value="1"/>
</dbReference>
<accession>A0A8H4YYG6</accession>
<dbReference type="InterPro" id="IPR021858">
    <property type="entry name" value="Fun_TF"/>
</dbReference>
<dbReference type="AlphaFoldDB" id="A0A8H4YYG6"/>
<feature type="region of interest" description="Disordered" evidence="3">
    <location>
        <begin position="1"/>
        <end position="69"/>
    </location>
</feature>
<name>A0A8H4YYG6_9HYPO</name>
<evidence type="ECO:0000256" key="1">
    <source>
        <dbReference type="ARBA" id="ARBA00004123"/>
    </source>
</evidence>
<dbReference type="InterPro" id="IPR036864">
    <property type="entry name" value="Zn2-C6_fun-type_DNA-bd_sf"/>
</dbReference>